<accession>A0AAD7UDD8</accession>
<evidence type="ECO:0000313" key="2">
    <source>
        <dbReference type="EMBL" id="KAJ8602245.1"/>
    </source>
</evidence>
<dbReference type="EMBL" id="JAQMWT010000388">
    <property type="protein sequence ID" value="KAJ8602245.1"/>
    <property type="molecule type" value="Genomic_DNA"/>
</dbReference>
<dbReference type="PANTHER" id="PTHR31206:SF1">
    <property type="entry name" value="LP10445P"/>
    <property type="match status" value="1"/>
</dbReference>
<feature type="compositionally biased region" description="Basic and acidic residues" evidence="1">
    <location>
        <begin position="115"/>
        <end position="135"/>
    </location>
</feature>
<feature type="region of interest" description="Disordered" evidence="1">
    <location>
        <begin position="12"/>
        <end position="37"/>
    </location>
</feature>
<evidence type="ECO:0000256" key="1">
    <source>
        <dbReference type="SAM" id="MobiDB-lite"/>
    </source>
</evidence>
<keyword evidence="3" id="KW-1185">Reference proteome</keyword>
<sequence>MTPTVFGKIVDDERARRERAERGEPEDEVPCEAPDEKSALEKRLEELIMSEIAFGPYYWETREPLPWWRKGLHVSLWASEKTLRGAEFVGEVVANIFGLNNSKYQWVVDAMREEKEREEQRKLEEEQRREIERTAKARRATTEAPNAAVDAAC</sequence>
<dbReference type="Pfam" id="PF14774">
    <property type="entry name" value="FAM177"/>
    <property type="match status" value="1"/>
</dbReference>
<proteinExistence type="predicted"/>
<feature type="region of interest" description="Disordered" evidence="1">
    <location>
        <begin position="115"/>
        <end position="153"/>
    </location>
</feature>
<dbReference type="InterPro" id="IPR028260">
    <property type="entry name" value="FAM177"/>
</dbReference>
<dbReference type="AlphaFoldDB" id="A0AAD7UDD8"/>
<comment type="caution">
    <text evidence="2">The sequence shown here is derived from an EMBL/GenBank/DDBJ whole genome shotgun (WGS) entry which is preliminary data.</text>
</comment>
<feature type="compositionally biased region" description="Basic and acidic residues" evidence="1">
    <location>
        <begin position="12"/>
        <end position="23"/>
    </location>
</feature>
<gene>
    <name evidence="2" type="ORF">CTAYLR_003622</name>
</gene>
<reference evidence="2" key="1">
    <citation type="submission" date="2023-01" db="EMBL/GenBank/DDBJ databases">
        <title>Metagenome sequencing of chrysophaentin producing Chrysophaeum taylorii.</title>
        <authorList>
            <person name="Davison J."/>
            <person name="Bewley C."/>
        </authorList>
    </citation>
    <scope>NUCLEOTIDE SEQUENCE</scope>
    <source>
        <strain evidence="2">NIES-1699</strain>
    </source>
</reference>
<organism evidence="2 3">
    <name type="scientific">Chrysophaeum taylorii</name>
    <dbReference type="NCBI Taxonomy" id="2483200"/>
    <lineage>
        <taxon>Eukaryota</taxon>
        <taxon>Sar</taxon>
        <taxon>Stramenopiles</taxon>
        <taxon>Ochrophyta</taxon>
        <taxon>Pelagophyceae</taxon>
        <taxon>Pelagomonadales</taxon>
        <taxon>Pelagomonadaceae</taxon>
        <taxon>Chrysophaeum</taxon>
    </lineage>
</organism>
<evidence type="ECO:0000313" key="3">
    <source>
        <dbReference type="Proteomes" id="UP001230188"/>
    </source>
</evidence>
<name>A0AAD7UDD8_9STRA</name>
<protein>
    <submittedName>
        <fullName evidence="2">Uncharacterized protein</fullName>
    </submittedName>
</protein>
<dbReference type="PANTHER" id="PTHR31206">
    <property type="entry name" value="LP10445P"/>
    <property type="match status" value="1"/>
</dbReference>
<dbReference type="Proteomes" id="UP001230188">
    <property type="component" value="Unassembled WGS sequence"/>
</dbReference>